<keyword evidence="2" id="KW-1185">Reference proteome</keyword>
<accession>A0ABU8YWK0</accession>
<name>A0ABU8YWK0_9CYAN</name>
<evidence type="ECO:0000313" key="2">
    <source>
        <dbReference type="Proteomes" id="UP001384579"/>
    </source>
</evidence>
<dbReference type="Proteomes" id="UP001384579">
    <property type="component" value="Unassembled WGS sequence"/>
</dbReference>
<gene>
    <name evidence="1" type="ORF">WMG39_28760</name>
</gene>
<dbReference type="EMBL" id="JBBLXS010000768">
    <property type="protein sequence ID" value="MEK0188809.1"/>
    <property type="molecule type" value="Genomic_DNA"/>
</dbReference>
<dbReference type="RefSeq" id="WP_340542252.1">
    <property type="nucleotide sequence ID" value="NZ_JBBLXS010000768.1"/>
</dbReference>
<comment type="caution">
    <text evidence="1">The sequence shown here is derived from an EMBL/GenBank/DDBJ whole genome shotgun (WGS) entry which is preliminary data.</text>
</comment>
<reference evidence="1 2" key="1">
    <citation type="journal article" date="2020" name="Harmful Algae">
        <title>Molecular and morphological characterization of a novel dihydroanatoxin-a producing Microcoleus species (cyanobacteria) from the Russian River, California, USA.</title>
        <authorList>
            <person name="Conklin K.Y."/>
            <person name="Stancheva R."/>
            <person name="Otten T.G."/>
            <person name="Fadness R."/>
            <person name="Boyer G.L."/>
            <person name="Read B."/>
            <person name="Zhang X."/>
            <person name="Sheath R.G."/>
        </authorList>
    </citation>
    <scope>NUCLEOTIDE SEQUENCE [LARGE SCALE GENOMIC DNA]</scope>
    <source>
        <strain evidence="1 2">PTRS2</strain>
    </source>
</reference>
<sequence>MANPFPGMNPYLESPELWPQVHHLLISRIFESLVPQLLPKYIVDIEKRVYELSGENSLLVGIPDVTVQRSPNQTNPTSSNIAVAAPPVTALKVRLPVPVEFREAYLEVRDTETREVVTVIEVLSPANKRPGKGRQMYEEKRENVFGSRTHLVEIDLLRSYQPLPVFGNDIEASYRILVSRANQKPLGDLYLFNLPDMIPQFPLPLRGGDVEPIVDLQGLLNGIYDRAAYDFRIDYTATPIPPLSEADAAWADSLLRDKGLRG</sequence>
<dbReference type="Pfam" id="PF13267">
    <property type="entry name" value="DUF4058"/>
    <property type="match status" value="1"/>
</dbReference>
<organism evidence="1 2">
    <name type="scientific">Microcoleus anatoxicus PTRS2</name>
    <dbReference type="NCBI Taxonomy" id="2705321"/>
    <lineage>
        <taxon>Bacteria</taxon>
        <taxon>Bacillati</taxon>
        <taxon>Cyanobacteriota</taxon>
        <taxon>Cyanophyceae</taxon>
        <taxon>Oscillatoriophycideae</taxon>
        <taxon>Oscillatoriales</taxon>
        <taxon>Microcoleaceae</taxon>
        <taxon>Microcoleus</taxon>
        <taxon>Microcoleus anatoxicus</taxon>
    </lineage>
</organism>
<dbReference type="InterPro" id="IPR025132">
    <property type="entry name" value="DUF4058"/>
</dbReference>
<proteinExistence type="predicted"/>
<evidence type="ECO:0000313" key="1">
    <source>
        <dbReference type="EMBL" id="MEK0188809.1"/>
    </source>
</evidence>
<protein>
    <submittedName>
        <fullName evidence="1">DUF4058 family protein</fullName>
    </submittedName>
</protein>